<dbReference type="VEuPathDB" id="TriTrypDB:LPAL13_110017500"/>
<dbReference type="VEuPathDB" id="TriTrypDB:LPMP_111300"/>
<keyword evidence="1" id="KW-0175">Coiled coil</keyword>
<evidence type="ECO:0000256" key="1">
    <source>
        <dbReference type="SAM" id="Coils"/>
    </source>
</evidence>
<evidence type="ECO:0000313" key="2">
    <source>
        <dbReference type="EMBL" id="AIN96324.1"/>
    </source>
</evidence>
<protein>
    <submittedName>
        <fullName evidence="2">Uncharacterized protein</fullName>
    </submittedName>
</protein>
<dbReference type="KEGG" id="lpan:LPMP_111300"/>
<proteinExistence type="predicted"/>
<evidence type="ECO:0000313" key="3">
    <source>
        <dbReference type="Proteomes" id="UP000063063"/>
    </source>
</evidence>
<dbReference type="OrthoDB" id="261737at2759"/>
<sequence length="200" mass="22252">MLRSEDGRVDVAVRRCRAWSAPAASLSHICRSRDGSFARGATRAITGDHAHPTLPSTIYRLFPTKTIFAVLDIPFTPMLTATCNGVRQAPDLPRAEAESLETLKTELLAAKNQIKLLNSANARSFHSYAALEAENAELRDASRRLREANEELKARLAQRNVEVDEHLHVICDLEKKLEELSCFRTPEHLAACKHLNGDSK</sequence>
<organism evidence="2 3">
    <name type="scientific">Leishmania panamensis</name>
    <dbReference type="NCBI Taxonomy" id="5679"/>
    <lineage>
        <taxon>Eukaryota</taxon>
        <taxon>Discoba</taxon>
        <taxon>Euglenozoa</taxon>
        <taxon>Kinetoplastea</taxon>
        <taxon>Metakinetoplastina</taxon>
        <taxon>Trypanosomatida</taxon>
        <taxon>Trypanosomatidae</taxon>
        <taxon>Leishmaniinae</taxon>
        <taxon>Leishmania</taxon>
        <taxon>Leishmania guyanensis species complex</taxon>
    </lineage>
</organism>
<dbReference type="GeneID" id="22572995"/>
<name>A0A088RM92_LEIPA</name>
<gene>
    <name evidence="2" type="ORF">LPMP_111300</name>
</gene>
<dbReference type="AlphaFoldDB" id="A0A088RM92"/>
<accession>A0A088RM92</accession>
<keyword evidence="3" id="KW-1185">Reference proteome</keyword>
<dbReference type="EMBL" id="CP009380">
    <property type="protein sequence ID" value="AIN96324.1"/>
    <property type="molecule type" value="Genomic_DNA"/>
</dbReference>
<feature type="coiled-coil region" evidence="1">
    <location>
        <begin position="100"/>
        <end position="162"/>
    </location>
</feature>
<dbReference type="eggNOG" id="ENOG502SHIE">
    <property type="taxonomic scope" value="Eukaryota"/>
</dbReference>
<dbReference type="Proteomes" id="UP000063063">
    <property type="component" value="Chromosome 11"/>
</dbReference>
<dbReference type="RefSeq" id="XP_010696977.1">
    <property type="nucleotide sequence ID" value="XM_010698675.1"/>
</dbReference>
<reference evidence="2 3" key="1">
    <citation type="journal article" date="2015" name="Sci. Rep.">
        <title>The genome of Leishmania panamensis: insights into genomics of the L. (Viannia) subgenus.</title>
        <authorList>
            <person name="Llanes A."/>
            <person name="Restrepo C.M."/>
            <person name="Vecchio G.D."/>
            <person name="Anguizola F.J."/>
            <person name="Lleonart R."/>
        </authorList>
    </citation>
    <scope>NUCLEOTIDE SEQUENCE [LARGE SCALE GENOMIC DNA]</scope>
    <source>
        <strain evidence="2 3">MHOM/PA/94/PSC-1</strain>
    </source>
</reference>